<organism evidence="5 6">
    <name type="scientific">Ensete ventricosum</name>
    <name type="common">Abyssinian banana</name>
    <name type="synonym">Musa ensete</name>
    <dbReference type="NCBI Taxonomy" id="4639"/>
    <lineage>
        <taxon>Eukaryota</taxon>
        <taxon>Viridiplantae</taxon>
        <taxon>Streptophyta</taxon>
        <taxon>Embryophyta</taxon>
        <taxon>Tracheophyta</taxon>
        <taxon>Spermatophyta</taxon>
        <taxon>Magnoliopsida</taxon>
        <taxon>Liliopsida</taxon>
        <taxon>Zingiberales</taxon>
        <taxon>Musaceae</taxon>
        <taxon>Ensete</taxon>
    </lineage>
</organism>
<keyword evidence="1" id="KW-0479">Metal-binding</keyword>
<evidence type="ECO:0000259" key="4">
    <source>
        <dbReference type="PROSITE" id="PS50222"/>
    </source>
</evidence>
<dbReference type="Pfam" id="PF13499">
    <property type="entry name" value="EF-hand_7"/>
    <property type="match status" value="1"/>
</dbReference>
<reference evidence="5 6" key="1">
    <citation type="journal article" date="2014" name="Agronomy (Basel)">
        <title>A Draft Genome Sequence for Ensete ventricosum, the Drought-Tolerant Tree Against Hunger.</title>
        <authorList>
            <person name="Harrison J."/>
            <person name="Moore K.A."/>
            <person name="Paszkiewicz K."/>
            <person name="Jones T."/>
            <person name="Grant M."/>
            <person name="Ambacheew D."/>
            <person name="Muzemil S."/>
            <person name="Studholme D.J."/>
        </authorList>
    </citation>
    <scope>NUCLEOTIDE SEQUENCE [LARGE SCALE GENOMIC DNA]</scope>
</reference>
<evidence type="ECO:0000313" key="5">
    <source>
        <dbReference type="EMBL" id="RRT73399.1"/>
    </source>
</evidence>
<protein>
    <recommendedName>
        <fullName evidence="4">EF-hand domain-containing protein</fullName>
    </recommendedName>
</protein>
<dbReference type="EMBL" id="AMZH03003109">
    <property type="protein sequence ID" value="RRT73399.1"/>
    <property type="molecule type" value="Genomic_DNA"/>
</dbReference>
<name>A0A427AB20_ENSVE</name>
<feature type="domain" description="EF-hand" evidence="4">
    <location>
        <begin position="65"/>
        <end position="100"/>
    </location>
</feature>
<dbReference type="Proteomes" id="UP000287651">
    <property type="component" value="Unassembled WGS sequence"/>
</dbReference>
<dbReference type="SMART" id="SM00054">
    <property type="entry name" value="EFh"/>
    <property type="match status" value="3"/>
</dbReference>
<feature type="domain" description="EF-hand" evidence="4">
    <location>
        <begin position="1"/>
        <end position="28"/>
    </location>
</feature>
<dbReference type="AlphaFoldDB" id="A0A427AB20"/>
<accession>A0A427AB20</accession>
<evidence type="ECO:0000256" key="1">
    <source>
        <dbReference type="ARBA" id="ARBA00022723"/>
    </source>
</evidence>
<dbReference type="PROSITE" id="PS50222">
    <property type="entry name" value="EF_HAND_2"/>
    <property type="match status" value="2"/>
</dbReference>
<evidence type="ECO:0000313" key="6">
    <source>
        <dbReference type="Proteomes" id="UP000287651"/>
    </source>
</evidence>
<sequence length="126" mass="14089">MFRMMDTDNDGIISHDELKAGLPKFDSHLVESEMQMLIEAIDTKGKGTLDYGDFVAVSLHLQRMTNDEHLRRAFSYFDKDGDGFIESEELREALEEDGAPDSTGLASDILYEVDTDKVVISSFSGC</sequence>
<dbReference type="FunFam" id="1.10.238.10:FF:000001">
    <property type="entry name" value="Calmodulin 1"/>
    <property type="match status" value="1"/>
</dbReference>
<keyword evidence="2" id="KW-0677">Repeat</keyword>
<dbReference type="Pfam" id="PF00036">
    <property type="entry name" value="EF-hand_1"/>
    <property type="match status" value="1"/>
</dbReference>
<comment type="caution">
    <text evidence="5">The sequence shown here is derived from an EMBL/GenBank/DDBJ whole genome shotgun (WGS) entry which is preliminary data.</text>
</comment>
<dbReference type="InterPro" id="IPR011992">
    <property type="entry name" value="EF-hand-dom_pair"/>
</dbReference>
<dbReference type="GO" id="GO:0005509">
    <property type="term" value="F:calcium ion binding"/>
    <property type="evidence" value="ECO:0007669"/>
    <property type="project" value="InterPro"/>
</dbReference>
<evidence type="ECO:0000256" key="3">
    <source>
        <dbReference type="ARBA" id="ARBA00022837"/>
    </source>
</evidence>
<gene>
    <name evidence="5" type="ORF">B296_00029056</name>
</gene>
<dbReference type="Gene3D" id="1.10.238.10">
    <property type="entry name" value="EF-hand"/>
    <property type="match status" value="1"/>
</dbReference>
<dbReference type="InterPro" id="IPR018247">
    <property type="entry name" value="EF_Hand_1_Ca_BS"/>
</dbReference>
<evidence type="ECO:0000256" key="2">
    <source>
        <dbReference type="ARBA" id="ARBA00022737"/>
    </source>
</evidence>
<dbReference type="InterPro" id="IPR002048">
    <property type="entry name" value="EF_hand_dom"/>
</dbReference>
<dbReference type="PROSITE" id="PS00018">
    <property type="entry name" value="EF_HAND_1"/>
    <property type="match status" value="2"/>
</dbReference>
<keyword evidence="3" id="KW-0106">Calcium</keyword>
<proteinExistence type="predicted"/>
<dbReference type="PANTHER" id="PTHR45942">
    <property type="entry name" value="PROTEIN PHOSPATASE 3 REGULATORY SUBUNIT B ALPHA ISOFORM TYPE 1"/>
    <property type="match status" value="1"/>
</dbReference>
<dbReference type="SUPFAM" id="SSF47473">
    <property type="entry name" value="EF-hand"/>
    <property type="match status" value="1"/>
</dbReference>